<dbReference type="Pfam" id="PF01734">
    <property type="entry name" value="Patatin"/>
    <property type="match status" value="1"/>
</dbReference>
<dbReference type="PANTHER" id="PTHR32176:SF92">
    <property type="entry name" value="XYLOSE ISOMERASE"/>
    <property type="match status" value="1"/>
</dbReference>
<comment type="similarity">
    <text evidence="1">Belongs to the patatin family.</text>
</comment>
<dbReference type="GO" id="GO:0047372">
    <property type="term" value="F:monoacylglycerol lipase activity"/>
    <property type="evidence" value="ECO:0007669"/>
    <property type="project" value="TreeGrafter"/>
</dbReference>
<sequence length="449" mass="49926">MENGDDFKFILSIDGGGFRGIIPAAILTEIERRVTEEISKEHKDVDIRCADLFDIISGTSTGSILALGLSTPDKNKRPKFDAKYILDFYKNNGHNVFSNYPALKLKNHIEQESEEIKAEIREKGEEVSLLSRAFSFRSYTFKSFGFGSFRNKTQSNGVDVQVNKSGFTGSVTTSKTEITKEDHLDKVLTTIMGYAADINLIKPRYDGIMFDNLLQQEFESAQLKDTNTYDDYLMRDVCRASAAAPAFFPAKQMGEQYFIDGGVFLNNPTAVAYLKAKKLYPNSKFVVISIGTGYYKNSLQKYSDAGALQWGIPLLNLLFNAELNSNDANMKMMADLDGSKYFRLQKLMDADTSFDTVSDKEIDILDTMAKDIIDDPNNHFDEIIKLLVEKCRKNNIFPRIFIYGITFLTGISLDVSFSGVTGMSPEVSLSAFNASRVAGAGGVATGAML</sequence>
<accession>A0A9N9H5N5</accession>
<dbReference type="InterPro" id="IPR002641">
    <property type="entry name" value="PNPLA_dom"/>
</dbReference>
<organism evidence="5 6">
    <name type="scientific">Dentiscutata erythropus</name>
    <dbReference type="NCBI Taxonomy" id="1348616"/>
    <lineage>
        <taxon>Eukaryota</taxon>
        <taxon>Fungi</taxon>
        <taxon>Fungi incertae sedis</taxon>
        <taxon>Mucoromycota</taxon>
        <taxon>Glomeromycotina</taxon>
        <taxon>Glomeromycetes</taxon>
        <taxon>Diversisporales</taxon>
        <taxon>Gigasporaceae</taxon>
        <taxon>Dentiscutata</taxon>
    </lineage>
</organism>
<evidence type="ECO:0000313" key="5">
    <source>
        <dbReference type="EMBL" id="CAG8660504.1"/>
    </source>
</evidence>
<feature type="active site" description="Nucleophile" evidence="3">
    <location>
        <position position="60"/>
    </location>
</feature>
<evidence type="ECO:0000256" key="2">
    <source>
        <dbReference type="ARBA" id="ARBA00023098"/>
    </source>
</evidence>
<name>A0A9N9H5N5_9GLOM</name>
<feature type="short sequence motif" description="GXGXXG" evidence="3">
    <location>
        <begin position="15"/>
        <end position="20"/>
    </location>
</feature>
<dbReference type="PROSITE" id="PS51635">
    <property type="entry name" value="PNPLA"/>
    <property type="match status" value="1"/>
</dbReference>
<evidence type="ECO:0000256" key="3">
    <source>
        <dbReference type="PROSITE-ProRule" id="PRU01161"/>
    </source>
</evidence>
<dbReference type="GO" id="GO:0004620">
    <property type="term" value="F:phospholipase activity"/>
    <property type="evidence" value="ECO:0007669"/>
    <property type="project" value="TreeGrafter"/>
</dbReference>
<dbReference type="AlphaFoldDB" id="A0A9N9H5N5"/>
<keyword evidence="3" id="KW-0442">Lipid degradation</keyword>
<feature type="short sequence motif" description="DGA/G" evidence="3">
    <location>
        <begin position="260"/>
        <end position="262"/>
    </location>
</feature>
<dbReference type="GO" id="GO:0016042">
    <property type="term" value="P:lipid catabolic process"/>
    <property type="evidence" value="ECO:0007669"/>
    <property type="project" value="UniProtKB-UniRule"/>
</dbReference>
<keyword evidence="3" id="KW-0378">Hydrolase</keyword>
<dbReference type="EMBL" id="CAJVPY010006324">
    <property type="protein sequence ID" value="CAG8660504.1"/>
    <property type="molecule type" value="Genomic_DNA"/>
</dbReference>
<dbReference type="PANTHER" id="PTHR32176">
    <property type="entry name" value="XYLOSE ISOMERASE"/>
    <property type="match status" value="1"/>
</dbReference>
<gene>
    <name evidence="5" type="ORF">DERYTH_LOCUS10682</name>
</gene>
<dbReference type="Gene3D" id="3.40.1090.10">
    <property type="entry name" value="Cytosolic phospholipase A2 catalytic domain"/>
    <property type="match status" value="1"/>
</dbReference>
<dbReference type="GO" id="GO:0046486">
    <property type="term" value="P:glycerolipid metabolic process"/>
    <property type="evidence" value="ECO:0007669"/>
    <property type="project" value="UniProtKB-ARBA"/>
</dbReference>
<feature type="domain" description="PNPLA" evidence="4">
    <location>
        <begin position="11"/>
        <end position="273"/>
    </location>
</feature>
<comment type="caution">
    <text evidence="5">The sequence shown here is derived from an EMBL/GenBank/DDBJ whole genome shotgun (WGS) entry which is preliminary data.</text>
</comment>
<evidence type="ECO:0000259" key="4">
    <source>
        <dbReference type="PROSITE" id="PS51635"/>
    </source>
</evidence>
<dbReference type="Proteomes" id="UP000789405">
    <property type="component" value="Unassembled WGS sequence"/>
</dbReference>
<feature type="short sequence motif" description="GXSXG" evidence="3">
    <location>
        <begin position="58"/>
        <end position="62"/>
    </location>
</feature>
<evidence type="ECO:0000313" key="6">
    <source>
        <dbReference type="Proteomes" id="UP000789405"/>
    </source>
</evidence>
<keyword evidence="2 3" id="KW-0443">Lipid metabolism</keyword>
<protein>
    <submittedName>
        <fullName evidence="5">1168_t:CDS:1</fullName>
    </submittedName>
</protein>
<dbReference type="InterPro" id="IPR016035">
    <property type="entry name" value="Acyl_Trfase/lysoPLipase"/>
</dbReference>
<reference evidence="5" key="1">
    <citation type="submission" date="2021-06" db="EMBL/GenBank/DDBJ databases">
        <authorList>
            <person name="Kallberg Y."/>
            <person name="Tangrot J."/>
            <person name="Rosling A."/>
        </authorList>
    </citation>
    <scope>NUCLEOTIDE SEQUENCE</scope>
    <source>
        <strain evidence="5">MA453B</strain>
    </source>
</reference>
<proteinExistence type="inferred from homology"/>
<dbReference type="SUPFAM" id="SSF52151">
    <property type="entry name" value="FabD/lysophospholipase-like"/>
    <property type="match status" value="1"/>
</dbReference>
<evidence type="ECO:0000256" key="1">
    <source>
        <dbReference type="ARBA" id="ARBA00010240"/>
    </source>
</evidence>
<keyword evidence="6" id="KW-1185">Reference proteome</keyword>
<feature type="active site" description="Proton acceptor" evidence="3">
    <location>
        <position position="260"/>
    </location>
</feature>
<dbReference type="OrthoDB" id="1658288at2759"/>